<evidence type="ECO:0000313" key="19">
    <source>
        <dbReference type="Proteomes" id="UP001515500"/>
    </source>
</evidence>
<sequence>MYFSVSENKLSGEIPATLGQCEVMENLYLGNNIFEGTIPPTLSNMKGLKALDLSQNNLSGVVPPSFGNLRGLEEMDLSHNLLSGSIPESLQYLISLFDLNLSYNQLQGDVPIKGVFQNLTAVSLIGNKGLCGGISQLHLPACPHMKVYKHRKRWYHWLEFIIPISVVMFLLVLFALAHWKKKRRETSVATSSKDEQYPRVTYAELYKATGGFSPDNLIGSGRYGSVYKGSLDNGKTMVAVKVFKLQERGASKSFLSECETLKSIRHRNLIKIITSCSSVDHQGRDFKALIFEYMPHGNLDRWLHPEDDFHTDQENHLSLVQRLNIAIGIADAMDYLHHSCKPSVVHCDLKTSNVLLDTDMNAHVGDFGLAKFLSEAVSNSSQNSTSSSAIKGTVGYVAPGNSLICFHSAIFIYRIKYCSIGEYLWMQNMEQEVRCPCLVMSIAMVLFFWKCLLERDQQTICSRME</sequence>
<gene>
    <name evidence="20" type="primary">LOC120280903</name>
</gene>
<keyword evidence="12 17" id="KW-0472">Membrane</keyword>
<dbReference type="InterPro" id="IPR000719">
    <property type="entry name" value="Prot_kinase_dom"/>
</dbReference>
<dbReference type="SUPFAM" id="SSF52058">
    <property type="entry name" value="L domain-like"/>
    <property type="match status" value="1"/>
</dbReference>
<dbReference type="InterPro" id="IPR032675">
    <property type="entry name" value="LRR_dom_sf"/>
</dbReference>
<dbReference type="SMART" id="SM00220">
    <property type="entry name" value="S_TKc"/>
    <property type="match status" value="1"/>
</dbReference>
<evidence type="ECO:0000256" key="15">
    <source>
        <dbReference type="PROSITE-ProRule" id="PRU10141"/>
    </source>
</evidence>
<dbReference type="FunFam" id="3.30.200.20:FF:000432">
    <property type="entry name" value="LRR receptor-like serine/threonine-protein kinase EFR"/>
    <property type="match status" value="1"/>
</dbReference>
<evidence type="ECO:0000256" key="4">
    <source>
        <dbReference type="ARBA" id="ARBA00022614"/>
    </source>
</evidence>
<feature type="binding site" evidence="15">
    <location>
        <position position="241"/>
    </location>
    <ligand>
        <name>ATP</name>
        <dbReference type="ChEBI" id="CHEBI:30616"/>
    </ligand>
</feature>
<dbReference type="PANTHER" id="PTHR27008:SF596">
    <property type="entry name" value="OS02G0215500 PROTEIN"/>
    <property type="match status" value="1"/>
</dbReference>
<dbReference type="Gene3D" id="3.80.10.10">
    <property type="entry name" value="Ribonuclease Inhibitor"/>
    <property type="match status" value="1"/>
</dbReference>
<evidence type="ECO:0000256" key="11">
    <source>
        <dbReference type="ARBA" id="ARBA00022989"/>
    </source>
</evidence>
<dbReference type="InterPro" id="IPR017441">
    <property type="entry name" value="Protein_kinase_ATP_BS"/>
</dbReference>
<evidence type="ECO:0000256" key="9">
    <source>
        <dbReference type="ARBA" id="ARBA00022777"/>
    </source>
</evidence>
<evidence type="ECO:0000256" key="14">
    <source>
        <dbReference type="ARBA" id="ARBA00048679"/>
    </source>
</evidence>
<evidence type="ECO:0000256" key="12">
    <source>
        <dbReference type="ARBA" id="ARBA00023136"/>
    </source>
</evidence>
<dbReference type="GO" id="GO:0005886">
    <property type="term" value="C:plasma membrane"/>
    <property type="evidence" value="ECO:0007669"/>
    <property type="project" value="UniProtKB-SubCell"/>
</dbReference>
<feature type="transmembrane region" description="Helical" evidence="17">
    <location>
        <begin position="154"/>
        <end position="177"/>
    </location>
</feature>
<proteinExistence type="inferred from homology"/>
<dbReference type="EC" id="2.7.11.1" evidence="2"/>
<dbReference type="Pfam" id="PF00069">
    <property type="entry name" value="Pkinase"/>
    <property type="match status" value="1"/>
</dbReference>
<dbReference type="Gene3D" id="3.30.200.20">
    <property type="entry name" value="Phosphorylase Kinase, domain 1"/>
    <property type="match status" value="1"/>
</dbReference>
<evidence type="ECO:0000259" key="18">
    <source>
        <dbReference type="PROSITE" id="PS50011"/>
    </source>
</evidence>
<dbReference type="Proteomes" id="UP001515500">
    <property type="component" value="Chromosome 17"/>
</dbReference>
<evidence type="ECO:0000256" key="1">
    <source>
        <dbReference type="ARBA" id="ARBA00004162"/>
    </source>
</evidence>
<dbReference type="GeneID" id="120280903"/>
<keyword evidence="5" id="KW-0808">Transferase</keyword>
<comment type="catalytic activity">
    <reaction evidence="14">
        <text>L-seryl-[protein] + ATP = O-phospho-L-seryl-[protein] + ADP + H(+)</text>
        <dbReference type="Rhea" id="RHEA:17989"/>
        <dbReference type="Rhea" id="RHEA-COMP:9863"/>
        <dbReference type="Rhea" id="RHEA-COMP:11604"/>
        <dbReference type="ChEBI" id="CHEBI:15378"/>
        <dbReference type="ChEBI" id="CHEBI:29999"/>
        <dbReference type="ChEBI" id="CHEBI:30616"/>
        <dbReference type="ChEBI" id="CHEBI:83421"/>
        <dbReference type="ChEBI" id="CHEBI:456216"/>
        <dbReference type="EC" id="2.7.11.1"/>
    </reaction>
</comment>
<reference evidence="20" key="1">
    <citation type="submission" date="2025-08" db="UniProtKB">
        <authorList>
            <consortium name="RefSeq"/>
        </authorList>
    </citation>
    <scope>IDENTIFICATION</scope>
</reference>
<dbReference type="InterPro" id="IPR008271">
    <property type="entry name" value="Ser/Thr_kinase_AS"/>
</dbReference>
<dbReference type="PROSITE" id="PS50011">
    <property type="entry name" value="PROTEIN_KINASE_DOM"/>
    <property type="match status" value="1"/>
</dbReference>
<keyword evidence="19" id="KW-1185">Reference proteome</keyword>
<comment type="catalytic activity">
    <reaction evidence="13">
        <text>L-threonyl-[protein] + ATP = O-phospho-L-threonyl-[protein] + ADP + H(+)</text>
        <dbReference type="Rhea" id="RHEA:46608"/>
        <dbReference type="Rhea" id="RHEA-COMP:11060"/>
        <dbReference type="Rhea" id="RHEA-COMP:11605"/>
        <dbReference type="ChEBI" id="CHEBI:15378"/>
        <dbReference type="ChEBI" id="CHEBI:30013"/>
        <dbReference type="ChEBI" id="CHEBI:30616"/>
        <dbReference type="ChEBI" id="CHEBI:61977"/>
        <dbReference type="ChEBI" id="CHEBI:456216"/>
        <dbReference type="EC" id="2.7.11.1"/>
    </reaction>
</comment>
<dbReference type="GO" id="GO:0004674">
    <property type="term" value="F:protein serine/threonine kinase activity"/>
    <property type="evidence" value="ECO:0007669"/>
    <property type="project" value="UniProtKB-KW"/>
</dbReference>
<evidence type="ECO:0000256" key="7">
    <source>
        <dbReference type="ARBA" id="ARBA00022737"/>
    </source>
</evidence>
<evidence type="ECO:0000256" key="2">
    <source>
        <dbReference type="ARBA" id="ARBA00012513"/>
    </source>
</evidence>
<keyword evidence="9" id="KW-0418">Kinase</keyword>
<evidence type="ECO:0000256" key="13">
    <source>
        <dbReference type="ARBA" id="ARBA00047899"/>
    </source>
</evidence>
<feature type="domain" description="Protein kinase" evidence="18">
    <location>
        <begin position="212"/>
        <end position="465"/>
    </location>
</feature>
<evidence type="ECO:0000313" key="20">
    <source>
        <dbReference type="RefSeq" id="XP_039143810.1"/>
    </source>
</evidence>
<keyword evidence="4" id="KW-0433">Leucine-rich repeat</keyword>
<dbReference type="InterPro" id="IPR001611">
    <property type="entry name" value="Leu-rich_rpt"/>
</dbReference>
<dbReference type="InterPro" id="IPR051809">
    <property type="entry name" value="Plant_receptor-like_S/T_kinase"/>
</dbReference>
<organism evidence="19 20">
    <name type="scientific">Dioscorea cayennensis subsp. rotundata</name>
    <name type="common">White Guinea yam</name>
    <name type="synonym">Dioscorea rotundata</name>
    <dbReference type="NCBI Taxonomy" id="55577"/>
    <lineage>
        <taxon>Eukaryota</taxon>
        <taxon>Viridiplantae</taxon>
        <taxon>Streptophyta</taxon>
        <taxon>Embryophyta</taxon>
        <taxon>Tracheophyta</taxon>
        <taxon>Spermatophyta</taxon>
        <taxon>Magnoliopsida</taxon>
        <taxon>Liliopsida</taxon>
        <taxon>Dioscoreales</taxon>
        <taxon>Dioscoreaceae</taxon>
        <taxon>Dioscorea</taxon>
    </lineage>
</organism>
<dbReference type="RefSeq" id="XP_039143810.1">
    <property type="nucleotide sequence ID" value="XM_039287876.1"/>
</dbReference>
<dbReference type="InterPro" id="IPR011009">
    <property type="entry name" value="Kinase-like_dom_sf"/>
</dbReference>
<evidence type="ECO:0000256" key="16">
    <source>
        <dbReference type="RuleBase" id="RU000304"/>
    </source>
</evidence>
<keyword evidence="11 17" id="KW-1133">Transmembrane helix</keyword>
<evidence type="ECO:0000256" key="5">
    <source>
        <dbReference type="ARBA" id="ARBA00022679"/>
    </source>
</evidence>
<keyword evidence="10 15" id="KW-0067">ATP-binding</keyword>
<evidence type="ECO:0000256" key="17">
    <source>
        <dbReference type="SAM" id="Phobius"/>
    </source>
</evidence>
<dbReference type="PRINTS" id="PR00019">
    <property type="entry name" value="LEURICHRPT"/>
</dbReference>
<accession>A0AB40CZ05</accession>
<dbReference type="Pfam" id="PF00560">
    <property type="entry name" value="LRR_1"/>
    <property type="match status" value="1"/>
</dbReference>
<dbReference type="AlphaFoldDB" id="A0AB40CZ05"/>
<dbReference type="PROSITE" id="PS00108">
    <property type="entry name" value="PROTEIN_KINASE_ST"/>
    <property type="match status" value="1"/>
</dbReference>
<dbReference type="PROSITE" id="PS00107">
    <property type="entry name" value="PROTEIN_KINASE_ATP"/>
    <property type="match status" value="1"/>
</dbReference>
<evidence type="ECO:0000256" key="10">
    <source>
        <dbReference type="ARBA" id="ARBA00022840"/>
    </source>
</evidence>
<evidence type="ECO:0000256" key="3">
    <source>
        <dbReference type="ARBA" id="ARBA00022527"/>
    </source>
</evidence>
<dbReference type="GO" id="GO:0005524">
    <property type="term" value="F:ATP binding"/>
    <property type="evidence" value="ECO:0007669"/>
    <property type="project" value="UniProtKB-UniRule"/>
</dbReference>
<protein>
    <recommendedName>
        <fullName evidence="2">non-specific serine/threonine protein kinase</fullName>
        <ecNumber evidence="2">2.7.11.1</ecNumber>
    </recommendedName>
</protein>
<dbReference type="Pfam" id="PF13855">
    <property type="entry name" value="LRR_8"/>
    <property type="match status" value="1"/>
</dbReference>
<comment type="similarity">
    <text evidence="16">Belongs to the protein kinase superfamily.</text>
</comment>
<dbReference type="Gene3D" id="1.10.510.10">
    <property type="entry name" value="Transferase(Phosphotransferase) domain 1"/>
    <property type="match status" value="1"/>
</dbReference>
<keyword evidence="6 17" id="KW-0812">Transmembrane</keyword>
<evidence type="ECO:0000256" key="8">
    <source>
        <dbReference type="ARBA" id="ARBA00022741"/>
    </source>
</evidence>
<keyword evidence="8 15" id="KW-0547">Nucleotide-binding</keyword>
<dbReference type="SUPFAM" id="SSF56112">
    <property type="entry name" value="Protein kinase-like (PK-like)"/>
    <property type="match status" value="1"/>
</dbReference>
<dbReference type="FunFam" id="3.80.10.10:FF:000383">
    <property type="entry name" value="Leucine-rich repeat receptor protein kinase EMS1"/>
    <property type="match status" value="1"/>
</dbReference>
<dbReference type="FunFam" id="1.10.510.10:FF:001023">
    <property type="entry name" value="Os07g0541700 protein"/>
    <property type="match status" value="1"/>
</dbReference>
<comment type="subcellular location">
    <subcellularLocation>
        <location evidence="1">Cell membrane</location>
        <topology evidence="1">Single-pass membrane protein</topology>
    </subcellularLocation>
</comment>
<evidence type="ECO:0000256" key="6">
    <source>
        <dbReference type="ARBA" id="ARBA00022692"/>
    </source>
</evidence>
<keyword evidence="3 16" id="KW-0723">Serine/threonine-protein kinase</keyword>
<keyword evidence="7" id="KW-0677">Repeat</keyword>
<name>A0AB40CZ05_DIOCR</name>
<dbReference type="PANTHER" id="PTHR27008">
    <property type="entry name" value="OS04G0122200 PROTEIN"/>
    <property type="match status" value="1"/>
</dbReference>